<dbReference type="Proteomes" id="UP000277108">
    <property type="component" value="Unassembled WGS sequence"/>
</dbReference>
<dbReference type="GO" id="GO:0008745">
    <property type="term" value="F:N-acetylmuramoyl-L-alanine amidase activity"/>
    <property type="evidence" value="ECO:0007669"/>
    <property type="project" value="UniProtKB-EC"/>
</dbReference>
<accession>A0A3N5CIX5</accession>
<dbReference type="SUPFAM" id="SSF55846">
    <property type="entry name" value="N-acetylmuramoyl-L-alanine amidase-like"/>
    <property type="match status" value="1"/>
</dbReference>
<evidence type="ECO:0000256" key="6">
    <source>
        <dbReference type="ARBA" id="ARBA00023287"/>
    </source>
</evidence>
<dbReference type="InterPro" id="IPR051206">
    <property type="entry name" value="NAMLAA_amidase_2"/>
</dbReference>
<keyword evidence="6" id="KW-0178">Competence</keyword>
<keyword evidence="10" id="KW-1185">Reference proteome</keyword>
<keyword evidence="4" id="KW-0378">Hydrolase</keyword>
<dbReference type="EC" id="3.5.1.28" evidence="3"/>
<evidence type="ECO:0000256" key="1">
    <source>
        <dbReference type="ARBA" id="ARBA00001561"/>
    </source>
</evidence>
<evidence type="ECO:0000256" key="5">
    <source>
        <dbReference type="ARBA" id="ARBA00022969"/>
    </source>
</evidence>
<evidence type="ECO:0000256" key="2">
    <source>
        <dbReference type="ARBA" id="ARBA00007553"/>
    </source>
</evidence>
<comment type="catalytic activity">
    <reaction evidence="1">
        <text>Hydrolyzes the link between N-acetylmuramoyl residues and L-amino acid residues in certain cell-wall glycopeptides.</text>
        <dbReference type="EC" id="3.5.1.28"/>
    </reaction>
</comment>
<reference evidence="9 10" key="1">
    <citation type="submission" date="2018-11" db="EMBL/GenBank/DDBJ databases">
        <title>Genomic Encyclopedia of Type Strains, Phase IV (KMG-IV): sequencing the most valuable type-strain genomes for metagenomic binning, comparative biology and taxonomic classification.</title>
        <authorList>
            <person name="Goeker M."/>
        </authorList>
    </citation>
    <scope>NUCLEOTIDE SEQUENCE [LARGE SCALE GENOMIC DNA]</scope>
    <source>
        <strain evidence="9 10">DSM 29158</strain>
    </source>
</reference>
<evidence type="ECO:0000313" key="10">
    <source>
        <dbReference type="Proteomes" id="UP000277108"/>
    </source>
</evidence>
<feature type="domain" description="N-acetylmuramoyl-L-alanine amidase" evidence="8">
    <location>
        <begin position="10"/>
        <end position="152"/>
    </location>
</feature>
<keyword evidence="5" id="KW-0749">Sporulation</keyword>
<dbReference type="InterPro" id="IPR036505">
    <property type="entry name" value="Amidase/PGRP_sf"/>
</dbReference>
<evidence type="ECO:0000256" key="3">
    <source>
        <dbReference type="ARBA" id="ARBA00011901"/>
    </source>
</evidence>
<dbReference type="EMBL" id="RKRK01000002">
    <property type="protein sequence ID" value="RPF57631.1"/>
    <property type="molecule type" value="Genomic_DNA"/>
</dbReference>
<gene>
    <name evidence="9" type="ORF">EDD62_0252</name>
</gene>
<dbReference type="Gene3D" id="3.40.80.10">
    <property type="entry name" value="Peptidoglycan recognition protein-like"/>
    <property type="match status" value="1"/>
</dbReference>
<keyword evidence="7" id="KW-0961">Cell wall biogenesis/degradation</keyword>
<dbReference type="SMART" id="SM00644">
    <property type="entry name" value="Ami_2"/>
    <property type="match status" value="1"/>
</dbReference>
<dbReference type="OrthoDB" id="9794294at2"/>
<evidence type="ECO:0000256" key="7">
    <source>
        <dbReference type="ARBA" id="ARBA00023316"/>
    </source>
</evidence>
<evidence type="ECO:0000256" key="4">
    <source>
        <dbReference type="ARBA" id="ARBA00022801"/>
    </source>
</evidence>
<dbReference type="GO" id="GO:0009254">
    <property type="term" value="P:peptidoglycan turnover"/>
    <property type="evidence" value="ECO:0007669"/>
    <property type="project" value="TreeGrafter"/>
</dbReference>
<protein>
    <recommendedName>
        <fullName evidence="3">N-acetylmuramoyl-L-alanine amidase</fullName>
        <ecNumber evidence="3">3.5.1.28</ecNumber>
    </recommendedName>
</protein>
<dbReference type="AlphaFoldDB" id="A0A3N5CIX5"/>
<name>A0A3N5CIX5_9BACL</name>
<dbReference type="PANTHER" id="PTHR30417:SF11">
    <property type="entry name" value="N-ACETYLMURAMOYL-L-ALANINE AMIDASE XLYA"/>
    <property type="match status" value="1"/>
</dbReference>
<organism evidence="9 10">
    <name type="scientific">Abyssicoccus albus</name>
    <dbReference type="NCBI Taxonomy" id="1817405"/>
    <lineage>
        <taxon>Bacteria</taxon>
        <taxon>Bacillati</taxon>
        <taxon>Bacillota</taxon>
        <taxon>Bacilli</taxon>
        <taxon>Bacillales</taxon>
        <taxon>Abyssicoccaceae</taxon>
    </lineage>
</organism>
<dbReference type="PANTHER" id="PTHR30417">
    <property type="entry name" value="N-ACETYLMURAMOYL-L-ALANINE AMIDASE AMID"/>
    <property type="match status" value="1"/>
</dbReference>
<sequence length="227" mass="26600">MKITKMLLPISHRNRTKQVMRPKYITIHNTGNSSKGANALMHAKYIKNQQHRYVSWHYTIDDQYIIQHVPSNEVAWHAGDGAMGLGNISSIGIEMCQHDGVDFEQVIQNTIELVRLLMKQYDIPIHRVVPHSHWKQTSCPKFLLEYMSFDQFRAMIIEIQMNKPKYIKVTTQDLWVYDKPQWNARYKIVHKGEVFTIKNKLSVDGYTMYELKSGLFITGAKEYIELI</sequence>
<dbReference type="GO" id="GO:0009253">
    <property type="term" value="P:peptidoglycan catabolic process"/>
    <property type="evidence" value="ECO:0007669"/>
    <property type="project" value="InterPro"/>
</dbReference>
<evidence type="ECO:0000259" key="8">
    <source>
        <dbReference type="SMART" id="SM00644"/>
    </source>
</evidence>
<dbReference type="GO" id="GO:0030435">
    <property type="term" value="P:sporulation resulting in formation of a cellular spore"/>
    <property type="evidence" value="ECO:0007669"/>
    <property type="project" value="UniProtKB-KW"/>
</dbReference>
<evidence type="ECO:0000313" key="9">
    <source>
        <dbReference type="EMBL" id="RPF57631.1"/>
    </source>
</evidence>
<dbReference type="CDD" id="cd06583">
    <property type="entry name" value="PGRP"/>
    <property type="match status" value="1"/>
</dbReference>
<comment type="similarity">
    <text evidence="2">Belongs to the N-acetylmuramoyl-L-alanine amidase 2 family.</text>
</comment>
<comment type="caution">
    <text evidence="9">The sequence shown here is derived from an EMBL/GenBank/DDBJ whole genome shotgun (WGS) entry which is preliminary data.</text>
</comment>
<dbReference type="Pfam" id="PF01510">
    <property type="entry name" value="Amidase_2"/>
    <property type="match status" value="1"/>
</dbReference>
<dbReference type="RefSeq" id="WP_123807226.1">
    <property type="nucleotide sequence ID" value="NZ_RKRK01000002.1"/>
</dbReference>
<dbReference type="GO" id="GO:0030420">
    <property type="term" value="P:establishment of competence for transformation"/>
    <property type="evidence" value="ECO:0007669"/>
    <property type="project" value="UniProtKB-KW"/>
</dbReference>
<dbReference type="GO" id="GO:0071555">
    <property type="term" value="P:cell wall organization"/>
    <property type="evidence" value="ECO:0007669"/>
    <property type="project" value="UniProtKB-KW"/>
</dbReference>
<dbReference type="InterPro" id="IPR002502">
    <property type="entry name" value="Amidase_domain"/>
</dbReference>
<dbReference type="InterPro" id="IPR044081">
    <property type="entry name" value="DUF5776"/>
</dbReference>
<proteinExistence type="inferred from homology"/>
<dbReference type="Pfam" id="PF19087">
    <property type="entry name" value="DUF5776"/>
    <property type="match status" value="1"/>
</dbReference>